<dbReference type="GO" id="GO:0035556">
    <property type="term" value="P:intracellular signal transduction"/>
    <property type="evidence" value="ECO:0007669"/>
    <property type="project" value="InterPro"/>
</dbReference>
<dbReference type="SUPFAM" id="SSF55073">
    <property type="entry name" value="Nucleotide cyclase"/>
    <property type="match status" value="1"/>
</dbReference>
<protein>
    <submittedName>
        <fullName evidence="4">Adenylate cyclase, class 3</fullName>
    </submittedName>
</protein>
<evidence type="ECO:0000313" key="5">
    <source>
        <dbReference type="Proteomes" id="UP000192907"/>
    </source>
</evidence>
<dbReference type="OrthoDB" id="9787072at2"/>
<dbReference type="InterPro" id="IPR016181">
    <property type="entry name" value="Acyl_CoA_acyltransferase"/>
</dbReference>
<keyword evidence="5" id="KW-1185">Reference proteome</keyword>
<dbReference type="InterPro" id="IPR029787">
    <property type="entry name" value="Nucleotide_cyclase"/>
</dbReference>
<dbReference type="Pfam" id="PF07238">
    <property type="entry name" value="PilZ"/>
    <property type="match status" value="1"/>
</dbReference>
<organism evidence="4 5">
    <name type="scientific">Pseudobacteriovorax antillogorgiicola</name>
    <dbReference type="NCBI Taxonomy" id="1513793"/>
    <lineage>
        <taxon>Bacteria</taxon>
        <taxon>Pseudomonadati</taxon>
        <taxon>Bdellovibrionota</taxon>
        <taxon>Oligoflexia</taxon>
        <taxon>Oligoflexales</taxon>
        <taxon>Pseudobacteriovoracaceae</taxon>
        <taxon>Pseudobacteriovorax</taxon>
    </lineage>
</organism>
<dbReference type="InterPro" id="IPR001054">
    <property type="entry name" value="A/G_cyclase"/>
</dbReference>
<dbReference type="Pfam" id="PF21926">
    <property type="entry name" value="FeeM"/>
    <property type="match status" value="1"/>
</dbReference>
<evidence type="ECO:0000256" key="2">
    <source>
        <dbReference type="SAM" id="Phobius"/>
    </source>
</evidence>
<keyword evidence="2" id="KW-0812">Transmembrane</keyword>
<reference evidence="5" key="1">
    <citation type="submission" date="2017-04" db="EMBL/GenBank/DDBJ databases">
        <authorList>
            <person name="Varghese N."/>
            <person name="Submissions S."/>
        </authorList>
    </citation>
    <scope>NUCLEOTIDE SEQUENCE [LARGE SCALE GENOMIC DNA]</scope>
    <source>
        <strain evidence="5">RKEM611</strain>
    </source>
</reference>
<keyword evidence="2" id="KW-0472">Membrane</keyword>
<name>A0A1Y6CDR8_9BACT</name>
<sequence length="1112" mass="126861">MAAARSIAVLVILLCSWSLWGGDQPFIDWKVFVNAHERSDLSFQFSWRQLPQEFVEPEIRYVGTFRLGERTSQENQYLVLPPHWLDYQVKINSYVLHRGRTDRFVGNIYRYQTFVVPSPVLDVQNTITITARGSRQFGGFRGENPLITNDPEDLFKYRVYNSLLNDVHYPIAIFSFLLGCFSLMLLRIREYRTVANSLLVSYIFMSIPYIALATDIYTVTNWGATFPFKFQQAFQVAMWHSVILFFLIKTGKQSQRLLAALQQKRSFIVIYGIPLALLSIAIGSSDELFFTLTSIYFPLLVIVSIAVLGLMNTRSPLFYSYLVCVISSLVGIYAEVFHSNFYPFAYGFLVINISGFFGMIDDIHRNAVLNRMVNKLVSRFVPGTVYDQIYDLMKGGVSYRQVLNETRGTSSLSTVLIDICDWGKLNSHISSTIPVDLVNRARIFAFAEIQRVMENHHLELIKTSGDNMRFCGGLFLICKEREKVIATRTVSAIKQLLQEHNRINAELRKQDLPVLEIKVSATFGITTYGIEQYTNRNQFDTQGHAVNAAYRIETGIDSGFYDSYGRNVAAVSQDLVNLIDDMNLLDAFSGSHEIVDKHGIKYHCHILRKSDEEVSLSDFTTAMGNFFKKADPQSTPPPKQSPHAESIEGSDKRAVSRERIYIGEDFQVTCHGQNFEITGLVLDYSSQGIAILFDKDQNVSNALLNYHVQLSFQLAGQTFTGEGDILRYEEKDIRGTKYDLLGLRIKSNASDSREYRYSIQDHGVHPTMTCKNPFSFKNNLNFLVSDLSSHGIGVIARNQGSCLLMGMKVKIHVVFPFTGAIECDAEVIHITVVAQNELRVGLRIDSSIDDYQRQAAHFLMFDSGDEITLRELRRHGFHIDSVAAHLKCRYPQNEADLDQIFRFRLKVMHGMGECLDITDPNKMADKYDAFSRHIMIFHKDKLVSTARVVFNDGQRSRVEHLHYKAEIPDYIFDEKFVEFSRGYVDEHYRGSDVYLTMVYHLGRIALESGNDYVIISCNEALLNKFYSHFGFKVVGTFSNSPDKWLLCYANMRAIVEGRIVNPTGWALGYGELHDYLMKQNKLNRKLIGTMSKGMQNNLKPLILNKIKKSRAS</sequence>
<feature type="transmembrane region" description="Helical" evidence="2">
    <location>
        <begin position="317"/>
        <end position="334"/>
    </location>
</feature>
<dbReference type="GO" id="GO:0009190">
    <property type="term" value="P:cyclic nucleotide biosynthetic process"/>
    <property type="evidence" value="ECO:0007669"/>
    <property type="project" value="InterPro"/>
</dbReference>
<feature type="domain" description="Guanylate cyclase" evidence="3">
    <location>
        <begin position="413"/>
        <end position="553"/>
    </location>
</feature>
<evidence type="ECO:0000313" key="4">
    <source>
        <dbReference type="EMBL" id="SMF58498.1"/>
    </source>
</evidence>
<feature type="region of interest" description="Disordered" evidence="1">
    <location>
        <begin position="627"/>
        <end position="652"/>
    </location>
</feature>
<dbReference type="RefSeq" id="WP_132322701.1">
    <property type="nucleotide sequence ID" value="NZ_FWZT01000019.1"/>
</dbReference>
<dbReference type="Proteomes" id="UP000192907">
    <property type="component" value="Unassembled WGS sequence"/>
</dbReference>
<dbReference type="SUPFAM" id="SSF55729">
    <property type="entry name" value="Acyl-CoA N-acyltransferases (Nat)"/>
    <property type="match status" value="1"/>
</dbReference>
<dbReference type="InterPro" id="IPR054597">
    <property type="entry name" value="FeeM_cat"/>
</dbReference>
<accession>A0A1Y6CDR8</accession>
<feature type="transmembrane region" description="Helical" evidence="2">
    <location>
        <begin position="230"/>
        <end position="248"/>
    </location>
</feature>
<evidence type="ECO:0000259" key="3">
    <source>
        <dbReference type="PROSITE" id="PS50125"/>
    </source>
</evidence>
<feature type="transmembrane region" description="Helical" evidence="2">
    <location>
        <begin position="268"/>
        <end position="284"/>
    </location>
</feature>
<keyword evidence="2" id="KW-1133">Transmembrane helix</keyword>
<feature type="transmembrane region" description="Helical" evidence="2">
    <location>
        <begin position="198"/>
        <end position="218"/>
    </location>
</feature>
<dbReference type="Gene3D" id="3.30.70.1230">
    <property type="entry name" value="Nucleotide cyclase"/>
    <property type="match status" value="1"/>
</dbReference>
<feature type="transmembrane region" description="Helical" evidence="2">
    <location>
        <begin position="167"/>
        <end position="186"/>
    </location>
</feature>
<gene>
    <name evidence="4" type="ORF">SAMN06296036_119109</name>
</gene>
<dbReference type="AlphaFoldDB" id="A0A1Y6CDR8"/>
<proteinExistence type="predicted"/>
<dbReference type="GO" id="GO:0004016">
    <property type="term" value="F:adenylate cyclase activity"/>
    <property type="evidence" value="ECO:0007669"/>
    <property type="project" value="UniProtKB-ARBA"/>
</dbReference>
<dbReference type="InterPro" id="IPR009875">
    <property type="entry name" value="PilZ_domain"/>
</dbReference>
<dbReference type="GO" id="GO:0035438">
    <property type="term" value="F:cyclic-di-GMP binding"/>
    <property type="evidence" value="ECO:0007669"/>
    <property type="project" value="InterPro"/>
</dbReference>
<dbReference type="Gene3D" id="3.40.630.30">
    <property type="match status" value="1"/>
</dbReference>
<evidence type="ECO:0000256" key="1">
    <source>
        <dbReference type="SAM" id="MobiDB-lite"/>
    </source>
</evidence>
<feature type="transmembrane region" description="Helical" evidence="2">
    <location>
        <begin position="290"/>
        <end position="310"/>
    </location>
</feature>
<dbReference type="PROSITE" id="PS50125">
    <property type="entry name" value="GUANYLATE_CYCLASE_2"/>
    <property type="match status" value="1"/>
</dbReference>
<dbReference type="EMBL" id="FWZT01000019">
    <property type="protein sequence ID" value="SMF58498.1"/>
    <property type="molecule type" value="Genomic_DNA"/>
</dbReference>